<evidence type="ECO:0000256" key="8">
    <source>
        <dbReference type="PROSITE-ProRule" id="PRU01360"/>
    </source>
</evidence>
<dbReference type="EMBL" id="JBAWKS010000002">
    <property type="protein sequence ID" value="MEI4551987.1"/>
    <property type="molecule type" value="Genomic_DNA"/>
</dbReference>
<dbReference type="NCBIfam" id="TIGR01782">
    <property type="entry name" value="TonB-Xanth-Caul"/>
    <property type="match status" value="1"/>
</dbReference>
<keyword evidence="4 8" id="KW-0812">Transmembrane</keyword>
<evidence type="ECO:0000259" key="11">
    <source>
        <dbReference type="Pfam" id="PF00593"/>
    </source>
</evidence>
<dbReference type="Gene3D" id="2.40.170.20">
    <property type="entry name" value="TonB-dependent receptor, beta-barrel domain"/>
    <property type="match status" value="1"/>
</dbReference>
<keyword evidence="5 9" id="KW-0798">TonB box</keyword>
<feature type="signal peptide" evidence="10">
    <location>
        <begin position="1"/>
        <end position="29"/>
    </location>
</feature>
<keyword evidence="7 8" id="KW-0998">Cell outer membrane</keyword>
<dbReference type="Pfam" id="PF07715">
    <property type="entry name" value="Plug"/>
    <property type="match status" value="1"/>
</dbReference>
<dbReference type="Proteomes" id="UP001382455">
    <property type="component" value="Unassembled WGS sequence"/>
</dbReference>
<keyword evidence="6 8" id="KW-0472">Membrane</keyword>
<evidence type="ECO:0000256" key="2">
    <source>
        <dbReference type="ARBA" id="ARBA00022448"/>
    </source>
</evidence>
<evidence type="ECO:0000256" key="7">
    <source>
        <dbReference type="ARBA" id="ARBA00023237"/>
    </source>
</evidence>
<gene>
    <name evidence="13" type="ORF">WAE96_20085</name>
</gene>
<dbReference type="Gene3D" id="2.60.40.1120">
    <property type="entry name" value="Carboxypeptidase-like, regulatory domain"/>
    <property type="match status" value="1"/>
</dbReference>
<proteinExistence type="inferred from homology"/>
<dbReference type="InterPro" id="IPR037066">
    <property type="entry name" value="Plug_dom_sf"/>
</dbReference>
<evidence type="ECO:0000256" key="1">
    <source>
        <dbReference type="ARBA" id="ARBA00004571"/>
    </source>
</evidence>
<keyword evidence="3 8" id="KW-1134">Transmembrane beta strand</keyword>
<accession>A0ABU8EYC8</accession>
<dbReference type="Pfam" id="PF13715">
    <property type="entry name" value="CarbopepD_reg_2"/>
    <property type="match status" value="1"/>
</dbReference>
<keyword evidence="2 8" id="KW-0813">Transport</keyword>
<keyword evidence="14" id="KW-1185">Reference proteome</keyword>
<dbReference type="SUPFAM" id="SSF56935">
    <property type="entry name" value="Porins"/>
    <property type="match status" value="1"/>
</dbReference>
<comment type="caution">
    <text evidence="13">The sequence shown here is derived from an EMBL/GenBank/DDBJ whole genome shotgun (WGS) entry which is preliminary data.</text>
</comment>
<keyword evidence="10" id="KW-0732">Signal</keyword>
<dbReference type="Gene3D" id="2.170.130.10">
    <property type="entry name" value="TonB-dependent receptor, plug domain"/>
    <property type="match status" value="1"/>
</dbReference>
<feature type="domain" description="TonB-dependent receptor plug" evidence="12">
    <location>
        <begin position="135"/>
        <end position="237"/>
    </location>
</feature>
<dbReference type="InterPro" id="IPR010104">
    <property type="entry name" value="TonB_rcpt_bac"/>
</dbReference>
<feature type="chain" id="PRO_5046669753" evidence="10">
    <location>
        <begin position="30"/>
        <end position="929"/>
    </location>
</feature>
<dbReference type="InterPro" id="IPR036942">
    <property type="entry name" value="Beta-barrel_TonB_sf"/>
</dbReference>
<protein>
    <submittedName>
        <fullName evidence="13">TonB-dependent receptor</fullName>
    </submittedName>
</protein>
<organism evidence="13 14">
    <name type="scientific">Pseudoalteromonas spongiae</name>
    <dbReference type="NCBI Taxonomy" id="298657"/>
    <lineage>
        <taxon>Bacteria</taxon>
        <taxon>Pseudomonadati</taxon>
        <taxon>Pseudomonadota</taxon>
        <taxon>Gammaproteobacteria</taxon>
        <taxon>Alteromonadales</taxon>
        <taxon>Pseudoalteromonadaceae</taxon>
        <taxon>Pseudoalteromonas</taxon>
    </lineage>
</organism>
<evidence type="ECO:0000256" key="4">
    <source>
        <dbReference type="ARBA" id="ARBA00022692"/>
    </source>
</evidence>
<keyword evidence="13" id="KW-0675">Receptor</keyword>
<feature type="domain" description="TonB-dependent receptor-like beta-barrel" evidence="11">
    <location>
        <begin position="469"/>
        <end position="895"/>
    </location>
</feature>
<dbReference type="PROSITE" id="PS51257">
    <property type="entry name" value="PROKAR_LIPOPROTEIN"/>
    <property type="match status" value="1"/>
</dbReference>
<evidence type="ECO:0000256" key="5">
    <source>
        <dbReference type="ARBA" id="ARBA00023077"/>
    </source>
</evidence>
<reference evidence="13 14" key="1">
    <citation type="submission" date="2023-12" db="EMBL/GenBank/DDBJ databases">
        <title>Friends and Foes: Symbiotic and Algicidal bacterial influence on Karenia brevis blooms.</title>
        <authorList>
            <person name="Fei C."/>
            <person name="Mohamed A.R."/>
            <person name="Booker A."/>
            <person name="Arshad M."/>
            <person name="Klass S."/>
            <person name="Ahn S."/>
            <person name="Gilbert P.M."/>
            <person name="Heil C.A."/>
            <person name="Martinez J.M."/>
            <person name="Amin S.A."/>
        </authorList>
    </citation>
    <scope>NUCLEOTIDE SEQUENCE [LARGE SCALE GENOMIC DNA]</scope>
    <source>
        <strain evidence="13 14">CE15</strain>
    </source>
</reference>
<evidence type="ECO:0000313" key="14">
    <source>
        <dbReference type="Proteomes" id="UP001382455"/>
    </source>
</evidence>
<evidence type="ECO:0000256" key="6">
    <source>
        <dbReference type="ARBA" id="ARBA00023136"/>
    </source>
</evidence>
<dbReference type="InterPro" id="IPR008969">
    <property type="entry name" value="CarboxyPept-like_regulatory"/>
</dbReference>
<evidence type="ECO:0000259" key="12">
    <source>
        <dbReference type="Pfam" id="PF07715"/>
    </source>
</evidence>
<dbReference type="Pfam" id="PF00593">
    <property type="entry name" value="TonB_dep_Rec_b-barrel"/>
    <property type="match status" value="1"/>
</dbReference>
<dbReference type="InterPro" id="IPR039426">
    <property type="entry name" value="TonB-dep_rcpt-like"/>
</dbReference>
<sequence>MESNKPSVFKRTQLTLAVLASCLSCQVAANTVSGRVSDANQKVYFEGAKVEIQELNKSVVTARDGSYSLTNLPAGDYTLVISYLGALPKTISVTINESGIVEKNVRLSSAQTAIEDMIVVGTRAGQAGAINRQKNALSIKSIVSSDSIGQLPDQNAAEALQRLPGMFIQRDQGEGRFVGIRGIDPNLNNVTINGANVPSPEAGVRSVAMDVIPSELVQSLEVSKTVTPDMDASAVGGSIDVKSLSAFDREGQSYSATVQGSYNEQVSESSPKISASFTDVYELDNGNELGVATAISWFERKFGSHNSEVDGGWNEMEVEGQSSGDDINFFGAEEIEQRHYLVTRERLGAALNLDYKTTGNSEYYLRTLWSEFADDEFRLRNEYKFDKGTVLEDSISDNSATFVDAEMDRDTKDRYETQQILSMVLGGKNHLNDWFIEYDLGYSKSNEKEPNRIDADFAGEGFILGYNTTNDAPDLAHSPNAHDLSNFELDEIVSENNVSEDEALSVKFDISKDFVWQNNNAELKFGAKYQTREKFNDVNVVVFDGGFNDALASQFAVGATDYDLGSFGPGLSRSAIAQFVNANKSNFDVNAIDSKIDSFGQSYTSDEDILAAYGMITMDINAWRIVAGVRYEDTSFSTAGNRVELVADDINDSEFVEISPWQVDKDYSHFLPSLNVKYDVNEKLITRFAYTNTIARPTFGDSAAYQLIETEIVDEDGETITERKAEVGNPDLDPYESLNLDASIEYYPGNIGVMSAGLFYKDIDNFIVMAEVQDNGSWNGFTEVMQPINGGSASLTGVELAWTKNFKNGLMFSANGTFVDADDKLPNQSDTVANLMFGYETAKISARLSASYKSEAYQYELGDKGVYEQAHTQLDLSTKYYINQQTQVYFNAVNITDEPYYLSHGNERYSLQYETYGRSFELGFTFTSF</sequence>
<evidence type="ECO:0000256" key="10">
    <source>
        <dbReference type="SAM" id="SignalP"/>
    </source>
</evidence>
<name>A0ABU8EYC8_9GAMM</name>
<dbReference type="PANTHER" id="PTHR40980">
    <property type="entry name" value="PLUG DOMAIN-CONTAINING PROTEIN"/>
    <property type="match status" value="1"/>
</dbReference>
<dbReference type="PROSITE" id="PS52016">
    <property type="entry name" value="TONB_DEPENDENT_REC_3"/>
    <property type="match status" value="1"/>
</dbReference>
<dbReference type="SUPFAM" id="SSF49464">
    <property type="entry name" value="Carboxypeptidase regulatory domain-like"/>
    <property type="match status" value="1"/>
</dbReference>
<evidence type="ECO:0000256" key="9">
    <source>
        <dbReference type="RuleBase" id="RU003357"/>
    </source>
</evidence>
<dbReference type="InterPro" id="IPR012910">
    <property type="entry name" value="Plug_dom"/>
</dbReference>
<comment type="subcellular location">
    <subcellularLocation>
        <location evidence="1 8">Cell outer membrane</location>
        <topology evidence="1 8">Multi-pass membrane protein</topology>
    </subcellularLocation>
</comment>
<evidence type="ECO:0000256" key="3">
    <source>
        <dbReference type="ARBA" id="ARBA00022452"/>
    </source>
</evidence>
<dbReference type="PANTHER" id="PTHR40980:SF4">
    <property type="entry name" value="TONB-DEPENDENT RECEPTOR-LIKE BETA-BARREL DOMAIN-CONTAINING PROTEIN"/>
    <property type="match status" value="1"/>
</dbReference>
<dbReference type="CDD" id="cd01347">
    <property type="entry name" value="ligand_gated_channel"/>
    <property type="match status" value="1"/>
</dbReference>
<evidence type="ECO:0000313" key="13">
    <source>
        <dbReference type="EMBL" id="MEI4551987.1"/>
    </source>
</evidence>
<comment type="similarity">
    <text evidence="8 9">Belongs to the TonB-dependent receptor family.</text>
</comment>
<dbReference type="RefSeq" id="WP_336436865.1">
    <property type="nucleotide sequence ID" value="NZ_JBAWKS010000002.1"/>
</dbReference>
<dbReference type="InterPro" id="IPR000531">
    <property type="entry name" value="Beta-barrel_TonB"/>
</dbReference>